<dbReference type="InterPro" id="IPR050114">
    <property type="entry name" value="UPF0173_UPF0282_UlaG_hydrolase"/>
</dbReference>
<organism evidence="3 4">
    <name type="scientific">Caenimonas koreensis DSM 17982</name>
    <dbReference type="NCBI Taxonomy" id="1121255"/>
    <lineage>
        <taxon>Bacteria</taxon>
        <taxon>Pseudomonadati</taxon>
        <taxon>Pseudomonadota</taxon>
        <taxon>Betaproteobacteria</taxon>
        <taxon>Burkholderiales</taxon>
        <taxon>Comamonadaceae</taxon>
        <taxon>Caenimonas</taxon>
    </lineage>
</organism>
<dbReference type="Pfam" id="PF12706">
    <property type="entry name" value="Lactamase_B_2"/>
    <property type="match status" value="1"/>
</dbReference>
<evidence type="ECO:0000256" key="1">
    <source>
        <dbReference type="SAM" id="SignalP"/>
    </source>
</evidence>
<feature type="domain" description="Metallo-beta-lactamase" evidence="2">
    <location>
        <begin position="100"/>
        <end position="274"/>
    </location>
</feature>
<dbReference type="InterPro" id="IPR001279">
    <property type="entry name" value="Metallo-B-lactamas"/>
</dbReference>
<dbReference type="InterPro" id="IPR036866">
    <property type="entry name" value="RibonucZ/Hydroxyglut_hydro"/>
</dbReference>
<protein>
    <submittedName>
        <fullName evidence="3">MBL fold metallo-hydrolase</fullName>
    </submittedName>
</protein>
<dbReference type="SUPFAM" id="SSF56281">
    <property type="entry name" value="Metallo-hydrolase/oxidoreductase"/>
    <property type="match status" value="1"/>
</dbReference>
<feature type="signal peptide" evidence="1">
    <location>
        <begin position="1"/>
        <end position="20"/>
    </location>
</feature>
<dbReference type="PANTHER" id="PTHR43546">
    <property type="entry name" value="UPF0173 METAL-DEPENDENT HYDROLASE MJ1163-RELATED"/>
    <property type="match status" value="1"/>
</dbReference>
<keyword evidence="4" id="KW-1185">Reference proteome</keyword>
<name>A0A844AYB2_9BURK</name>
<keyword evidence="3" id="KW-0378">Hydrolase</keyword>
<dbReference type="Gene3D" id="3.60.15.10">
    <property type="entry name" value="Ribonuclease Z/Hydroxyacylglutathione hydrolase-like"/>
    <property type="match status" value="1"/>
</dbReference>
<dbReference type="AlphaFoldDB" id="A0A844AYB2"/>
<gene>
    <name evidence="3" type="ORF">GHT07_00615</name>
</gene>
<evidence type="ECO:0000313" key="4">
    <source>
        <dbReference type="Proteomes" id="UP000487350"/>
    </source>
</evidence>
<dbReference type="EMBL" id="WJBU01000001">
    <property type="protein sequence ID" value="MRD45763.1"/>
    <property type="molecule type" value="Genomic_DNA"/>
</dbReference>
<reference evidence="3 4" key="1">
    <citation type="submission" date="2019-11" db="EMBL/GenBank/DDBJ databases">
        <title>Caenimonas koreensis gen. nov., sp. nov., isolated from activated sludge.</title>
        <authorList>
            <person name="Seung H.R."/>
        </authorList>
    </citation>
    <scope>NUCLEOTIDE SEQUENCE [LARGE SCALE GENOMIC DNA]</scope>
    <source>
        <strain evidence="3 4">EMB320</strain>
    </source>
</reference>
<accession>A0A844AYB2</accession>
<sequence length="331" mass="35591">MRLMLKKVLLALMVMVLATAAALAVILNSHPDMDAYQALNSPTAPPATPLKVRFLGVATVVLDDGETAIMTDGFFSRPGKLKSLAGRVGPDMDGITRGLARAGVTKLAAVIPVHSHYDHAMDSPEVAKRTGAMLVGSASTANIGRGWKLPESQIRIARLNEPMQFGRFTVTLLASRHSPTGFTGGTIDKPLVPPVRAFDYKEGQSFAVLVQHEGRSLLIYGSAGFEPGALAAVSADVVMLGVGGLGSRDAAFRDSYWREVVTAVKAKRVIPIHWDDFWVPSTGPMKPMPAPLDHFDVTMTFLRERGAKEGIDIRLPAQWDAMDPWQGLGAK</sequence>
<dbReference type="PANTHER" id="PTHR43546:SF3">
    <property type="entry name" value="UPF0173 METAL-DEPENDENT HYDROLASE MJ1163"/>
    <property type="match status" value="1"/>
</dbReference>
<proteinExistence type="predicted"/>
<dbReference type="OrthoDB" id="9789133at2"/>
<dbReference type="Proteomes" id="UP000487350">
    <property type="component" value="Unassembled WGS sequence"/>
</dbReference>
<dbReference type="GO" id="GO:0016787">
    <property type="term" value="F:hydrolase activity"/>
    <property type="evidence" value="ECO:0007669"/>
    <property type="project" value="UniProtKB-KW"/>
</dbReference>
<feature type="chain" id="PRO_5032572099" evidence="1">
    <location>
        <begin position="21"/>
        <end position="331"/>
    </location>
</feature>
<evidence type="ECO:0000313" key="3">
    <source>
        <dbReference type="EMBL" id="MRD45763.1"/>
    </source>
</evidence>
<evidence type="ECO:0000259" key="2">
    <source>
        <dbReference type="Pfam" id="PF12706"/>
    </source>
</evidence>
<keyword evidence="1" id="KW-0732">Signal</keyword>
<comment type="caution">
    <text evidence="3">The sequence shown here is derived from an EMBL/GenBank/DDBJ whole genome shotgun (WGS) entry which is preliminary data.</text>
</comment>